<evidence type="ECO:0000256" key="1">
    <source>
        <dbReference type="ARBA" id="ARBA00022574"/>
    </source>
</evidence>
<dbReference type="SUPFAM" id="SSF50978">
    <property type="entry name" value="WD40 repeat-like"/>
    <property type="match status" value="1"/>
</dbReference>
<keyword evidence="1 3" id="KW-0853">WD repeat</keyword>
<name>A0A8D9DNV3_9HEMI</name>
<dbReference type="InterPro" id="IPR015943">
    <property type="entry name" value="WD40/YVTN_repeat-like_dom_sf"/>
</dbReference>
<dbReference type="PANTHER" id="PTHR22838:SF4">
    <property type="entry name" value="WD REPEAT-CONTAINING PROTEIN 13"/>
    <property type="match status" value="1"/>
</dbReference>
<evidence type="ECO:0000256" key="3">
    <source>
        <dbReference type="PROSITE-ProRule" id="PRU00221"/>
    </source>
</evidence>
<dbReference type="GO" id="GO:1990841">
    <property type="term" value="F:promoter-specific chromatin binding"/>
    <property type="evidence" value="ECO:0007669"/>
    <property type="project" value="TreeGrafter"/>
</dbReference>
<dbReference type="GO" id="GO:0005634">
    <property type="term" value="C:nucleus"/>
    <property type="evidence" value="ECO:0007669"/>
    <property type="project" value="TreeGrafter"/>
</dbReference>
<dbReference type="InterPro" id="IPR001680">
    <property type="entry name" value="WD40_rpt"/>
</dbReference>
<organism evidence="4">
    <name type="scientific">Cacopsylla melanoneura</name>
    <dbReference type="NCBI Taxonomy" id="428564"/>
    <lineage>
        <taxon>Eukaryota</taxon>
        <taxon>Metazoa</taxon>
        <taxon>Ecdysozoa</taxon>
        <taxon>Arthropoda</taxon>
        <taxon>Hexapoda</taxon>
        <taxon>Insecta</taxon>
        <taxon>Pterygota</taxon>
        <taxon>Neoptera</taxon>
        <taxon>Paraneoptera</taxon>
        <taxon>Hemiptera</taxon>
        <taxon>Sternorrhyncha</taxon>
        <taxon>Psylloidea</taxon>
        <taxon>Psyllidae</taxon>
        <taxon>Psyllinae</taxon>
        <taxon>Cacopsylla</taxon>
    </lineage>
</organism>
<dbReference type="Gene3D" id="2.130.10.10">
    <property type="entry name" value="YVTN repeat-like/Quinoprotein amine dehydrogenase"/>
    <property type="match status" value="2"/>
</dbReference>
<dbReference type="SMART" id="SM00320">
    <property type="entry name" value="WD40"/>
    <property type="match status" value="4"/>
</dbReference>
<reference evidence="4" key="1">
    <citation type="submission" date="2021-05" db="EMBL/GenBank/DDBJ databases">
        <authorList>
            <person name="Alioto T."/>
            <person name="Alioto T."/>
            <person name="Gomez Garrido J."/>
        </authorList>
    </citation>
    <scope>NUCLEOTIDE SEQUENCE</scope>
</reference>
<dbReference type="PROSITE" id="PS50082">
    <property type="entry name" value="WD_REPEATS_2"/>
    <property type="match status" value="2"/>
</dbReference>
<sequence>MAGSVWQQQVFAIDVRMNAHRVAKHANLRTLYIRRRNQLLRENSANNDALRKQYVKIRSHLLTQRYNVSLDAMSIHSKSRSVASVASTPDLNLSATNIWNEQVLSENEVVPTSRAEASRAIVGDTSIAENYAFAGVHHIFDQHTDAVSMIKFAHNDRARLCAVSHDHSMSVCNVASSPPSVEFVFQGHTAPVTGCDWSASNDLIATCSLDGSVRLWSVVDRVCLRVVQELCGHPVYSCLFHPVNNNLLLMGSSSGLVAVVNVSTGIHVKGGNCKVGGAVLCVAGDASGGLFWAGTDKGMITSILCDNVGRLSKGKRLVLSQDSPITCLSWRSWISREARDPTLLVNIAANAVCILKVLDKDGTVQLKRKFNINHKSGKYLVRSTFCPIMSFREGACVVTGSEDSCVYFLDIQSKEQRNAVNKLQGHACPVLGVSFNYDESLLATSDHQGLLILWSREKH</sequence>
<dbReference type="AlphaFoldDB" id="A0A8D9DNV3"/>
<dbReference type="InterPro" id="IPR051350">
    <property type="entry name" value="WD_repeat-ST_regulator"/>
</dbReference>
<dbReference type="PANTHER" id="PTHR22838">
    <property type="entry name" value="WD REPEAT PROTEIN 26-RELATED"/>
    <property type="match status" value="1"/>
</dbReference>
<dbReference type="Pfam" id="PF00400">
    <property type="entry name" value="WD40"/>
    <property type="match status" value="2"/>
</dbReference>
<dbReference type="InterPro" id="IPR036322">
    <property type="entry name" value="WD40_repeat_dom_sf"/>
</dbReference>
<dbReference type="EMBL" id="HBUF01370811">
    <property type="protein sequence ID" value="CAG6726054.1"/>
    <property type="molecule type" value="Transcribed_RNA"/>
</dbReference>
<proteinExistence type="predicted"/>
<feature type="repeat" description="WD" evidence="3">
    <location>
        <begin position="423"/>
        <end position="459"/>
    </location>
</feature>
<protein>
    <submittedName>
        <fullName evidence="4">WD repeat-containing protein 13</fullName>
    </submittedName>
</protein>
<dbReference type="PROSITE" id="PS50294">
    <property type="entry name" value="WD_REPEATS_REGION"/>
    <property type="match status" value="2"/>
</dbReference>
<feature type="repeat" description="WD" evidence="3">
    <location>
        <begin position="185"/>
        <end position="218"/>
    </location>
</feature>
<dbReference type="EMBL" id="HBUF01370812">
    <property type="protein sequence ID" value="CAG6726055.1"/>
    <property type="molecule type" value="Transcribed_RNA"/>
</dbReference>
<accession>A0A8D9DNV3</accession>
<dbReference type="EMBL" id="HBUF01370813">
    <property type="protein sequence ID" value="CAG6726056.1"/>
    <property type="molecule type" value="Transcribed_RNA"/>
</dbReference>
<evidence type="ECO:0000256" key="2">
    <source>
        <dbReference type="ARBA" id="ARBA00022737"/>
    </source>
</evidence>
<evidence type="ECO:0000313" key="4">
    <source>
        <dbReference type="EMBL" id="CAG6726056.1"/>
    </source>
</evidence>
<keyword evidence="2" id="KW-0677">Repeat</keyword>